<protein>
    <submittedName>
        <fullName evidence="1">Uncharacterized protein</fullName>
    </submittedName>
</protein>
<reference evidence="1" key="1">
    <citation type="submission" date="2018-05" db="EMBL/GenBank/DDBJ databases">
        <authorList>
            <person name="Lanie J.A."/>
            <person name="Ng W.-L."/>
            <person name="Kazmierczak K.M."/>
            <person name="Andrzejewski T.M."/>
            <person name="Davidsen T.M."/>
            <person name="Wayne K.J."/>
            <person name="Tettelin H."/>
            <person name="Glass J.I."/>
            <person name="Rusch D."/>
            <person name="Podicherti R."/>
            <person name="Tsui H.-C.T."/>
            <person name="Winkler M.E."/>
        </authorList>
    </citation>
    <scope>NUCLEOTIDE SEQUENCE</scope>
</reference>
<sequence length="36" mass="4349">IWILFYGTKKVIIIQEEGVRTVNWIYIEKKPIDVGW</sequence>
<accession>A0A383DGU5</accession>
<proteinExistence type="predicted"/>
<organism evidence="1">
    <name type="scientific">marine metagenome</name>
    <dbReference type="NCBI Taxonomy" id="408172"/>
    <lineage>
        <taxon>unclassified sequences</taxon>
        <taxon>metagenomes</taxon>
        <taxon>ecological metagenomes</taxon>
    </lineage>
</organism>
<feature type="non-terminal residue" evidence="1">
    <location>
        <position position="1"/>
    </location>
</feature>
<gene>
    <name evidence="1" type="ORF">METZ01_LOCUS496387</name>
</gene>
<dbReference type="AlphaFoldDB" id="A0A383DGU5"/>
<dbReference type="EMBL" id="UINC01217088">
    <property type="protein sequence ID" value="SVE43533.1"/>
    <property type="molecule type" value="Genomic_DNA"/>
</dbReference>
<evidence type="ECO:0000313" key="1">
    <source>
        <dbReference type="EMBL" id="SVE43533.1"/>
    </source>
</evidence>
<name>A0A383DGU5_9ZZZZ</name>